<evidence type="ECO:0000313" key="2">
    <source>
        <dbReference type="Proteomes" id="UP000199514"/>
    </source>
</evidence>
<evidence type="ECO:0000313" key="1">
    <source>
        <dbReference type="EMBL" id="SFD01888.1"/>
    </source>
</evidence>
<organism evidence="1 2">
    <name type="scientific">Flexibacter flexilis DSM 6793</name>
    <dbReference type="NCBI Taxonomy" id="927664"/>
    <lineage>
        <taxon>Bacteria</taxon>
        <taxon>Pseudomonadati</taxon>
        <taxon>Bacteroidota</taxon>
        <taxon>Cytophagia</taxon>
        <taxon>Cytophagales</taxon>
        <taxon>Flexibacteraceae</taxon>
        <taxon>Flexibacter</taxon>
    </lineage>
</organism>
<proteinExistence type="predicted"/>
<reference evidence="1 2" key="1">
    <citation type="submission" date="2016-10" db="EMBL/GenBank/DDBJ databases">
        <authorList>
            <person name="de Groot N.N."/>
        </authorList>
    </citation>
    <scope>NUCLEOTIDE SEQUENCE [LARGE SCALE GENOMIC DNA]</scope>
    <source>
        <strain evidence="1 2">DSM 6793</strain>
    </source>
</reference>
<protein>
    <submittedName>
        <fullName evidence="1">Uncharacterized protein</fullName>
    </submittedName>
</protein>
<keyword evidence="2" id="KW-1185">Reference proteome</keyword>
<dbReference type="STRING" id="927664.SAMN05421780_1226"/>
<accession>A0A1I1P2E1</accession>
<name>A0A1I1P2E1_9BACT</name>
<dbReference type="AlphaFoldDB" id="A0A1I1P2E1"/>
<sequence>MVFECNTTIIKPLYIIGEYKENVYYNIYCEELCIRVGEVKKALFCELIEGLNPYP</sequence>
<dbReference type="Proteomes" id="UP000199514">
    <property type="component" value="Unassembled WGS sequence"/>
</dbReference>
<dbReference type="EMBL" id="FOLE01000022">
    <property type="protein sequence ID" value="SFD01888.1"/>
    <property type="molecule type" value="Genomic_DNA"/>
</dbReference>
<gene>
    <name evidence="1" type="ORF">SAMN05421780_1226</name>
</gene>